<gene>
    <name evidence="1" type="ORF">RUMHYD_02917</name>
</gene>
<dbReference type="EMBL" id="ACBZ01000160">
    <property type="protein sequence ID" value="EEG48159.1"/>
    <property type="molecule type" value="Genomic_DNA"/>
</dbReference>
<reference evidence="1 2" key="2">
    <citation type="submission" date="2009-02" db="EMBL/GenBank/DDBJ databases">
        <title>Draft genome sequence of Blautia hydrogenotrophica DSM 10507 (Ruminococcus hydrogenotrophicus DSM 10507).</title>
        <authorList>
            <person name="Sudarsanam P."/>
            <person name="Ley R."/>
            <person name="Guruge J."/>
            <person name="Turnbaugh P.J."/>
            <person name="Mahowald M."/>
            <person name="Liep D."/>
            <person name="Gordon J."/>
        </authorList>
    </citation>
    <scope>NUCLEOTIDE SEQUENCE [LARGE SCALE GENOMIC DNA]</scope>
    <source>
        <strain evidence="2">DSM 10507 / JCM 14656 / S5a33</strain>
    </source>
</reference>
<reference evidence="1 2" key="1">
    <citation type="submission" date="2009-01" db="EMBL/GenBank/DDBJ databases">
        <authorList>
            <person name="Fulton L."/>
            <person name="Clifton S."/>
            <person name="Fulton B."/>
            <person name="Xu J."/>
            <person name="Minx P."/>
            <person name="Pepin K.H."/>
            <person name="Johnson M."/>
            <person name="Bhonagiri V."/>
            <person name="Nash W.E."/>
            <person name="Mardis E.R."/>
            <person name="Wilson R.K."/>
        </authorList>
    </citation>
    <scope>NUCLEOTIDE SEQUENCE [LARGE SCALE GENOMIC DNA]</scope>
    <source>
        <strain evidence="2">DSM 10507 / JCM 14656 / S5a33</strain>
    </source>
</reference>
<organism evidence="1 2">
    <name type="scientific">Blautia hydrogenotrophica (strain DSM 10507 / JCM 14656 / S5a33)</name>
    <name type="common">Ruminococcus hydrogenotrophicus</name>
    <dbReference type="NCBI Taxonomy" id="476272"/>
    <lineage>
        <taxon>Bacteria</taxon>
        <taxon>Bacillati</taxon>
        <taxon>Bacillota</taxon>
        <taxon>Clostridia</taxon>
        <taxon>Lachnospirales</taxon>
        <taxon>Lachnospiraceae</taxon>
        <taxon>Blautia</taxon>
    </lineage>
</organism>
<dbReference type="AlphaFoldDB" id="C0CPW5"/>
<comment type="caution">
    <text evidence="1">The sequence shown here is derived from an EMBL/GenBank/DDBJ whole genome shotgun (WGS) entry which is preliminary data.</text>
</comment>
<accession>C0CPW5</accession>
<dbReference type="HOGENOM" id="CLU_1623940_0_0_9"/>
<evidence type="ECO:0000313" key="1">
    <source>
        <dbReference type="EMBL" id="EEG48159.1"/>
    </source>
</evidence>
<proteinExistence type="predicted"/>
<name>C0CPW5_BLAHS</name>
<dbReference type="PATRIC" id="fig|476272.21.peg.1052"/>
<sequence>MCNSKYQENQAHKQCDEILERLISLLPEQTKGFVQEGSTNQEGAYLEVKEISCIGILEIPLIEEAWPVQSEYEDGKYMPKCESGSAESGNLVIKDSLRGGLFRSISVLNEGMEVRFTDIWGEVYTYNIVSVSEKANRSSDGDLVLVTQNRYTGNEKRIYLDSV</sequence>
<keyword evidence="2" id="KW-1185">Reference proteome</keyword>
<protein>
    <submittedName>
        <fullName evidence="1">Uncharacterized protein</fullName>
    </submittedName>
</protein>
<dbReference type="Proteomes" id="UP000003100">
    <property type="component" value="Unassembled WGS sequence"/>
</dbReference>
<evidence type="ECO:0000313" key="2">
    <source>
        <dbReference type="Proteomes" id="UP000003100"/>
    </source>
</evidence>